<keyword evidence="4" id="KW-0456">Lyase</keyword>
<dbReference type="InterPro" id="IPR011057">
    <property type="entry name" value="Mss4-like_sf"/>
</dbReference>
<name>A0A1I7CQQ4_9HYPH</name>
<dbReference type="InterPro" id="IPR006913">
    <property type="entry name" value="CENP-V/GFA"/>
</dbReference>
<proteinExistence type="inferred from homology"/>
<dbReference type="Proteomes" id="UP000183371">
    <property type="component" value="Unassembled WGS sequence"/>
</dbReference>
<dbReference type="PANTHER" id="PTHR33337:SF40">
    <property type="entry name" value="CENP-V_GFA DOMAIN-CONTAINING PROTEIN-RELATED"/>
    <property type="match status" value="1"/>
</dbReference>
<dbReference type="SUPFAM" id="SSF51316">
    <property type="entry name" value="Mss4-like"/>
    <property type="match status" value="1"/>
</dbReference>
<evidence type="ECO:0000259" key="5">
    <source>
        <dbReference type="PROSITE" id="PS51891"/>
    </source>
</evidence>
<dbReference type="Pfam" id="PF04828">
    <property type="entry name" value="GFA"/>
    <property type="match status" value="1"/>
</dbReference>
<evidence type="ECO:0000313" key="6">
    <source>
        <dbReference type="EMBL" id="SFU01659.1"/>
    </source>
</evidence>
<evidence type="ECO:0000256" key="3">
    <source>
        <dbReference type="ARBA" id="ARBA00022833"/>
    </source>
</evidence>
<keyword evidence="3" id="KW-0862">Zinc</keyword>
<dbReference type="AlphaFoldDB" id="A0A1I7CQQ4"/>
<dbReference type="Gene3D" id="3.90.1590.10">
    <property type="entry name" value="glutathione-dependent formaldehyde- activating enzyme (gfa)"/>
    <property type="match status" value="1"/>
</dbReference>
<sequence>MYGEVGMSDLKIYKGKCLCGEVSFKAEAPKKEVGLCHCTMCRRWNSGPFHALAVPFDALKVESGEENISYYRSSDYARRAFCSNCGSSLFYHGDKIPEIAHEVYFSAGLLEEPTGLKMAGHIFCASKGDYYEIEGDLPQHETV</sequence>
<organism evidence="6 7">
    <name type="scientific">Pseudovibrio denitrificans</name>
    <dbReference type="NCBI Taxonomy" id="258256"/>
    <lineage>
        <taxon>Bacteria</taxon>
        <taxon>Pseudomonadati</taxon>
        <taxon>Pseudomonadota</taxon>
        <taxon>Alphaproteobacteria</taxon>
        <taxon>Hyphomicrobiales</taxon>
        <taxon>Stappiaceae</taxon>
        <taxon>Pseudovibrio</taxon>
    </lineage>
</organism>
<dbReference type="PANTHER" id="PTHR33337">
    <property type="entry name" value="GFA DOMAIN-CONTAINING PROTEIN"/>
    <property type="match status" value="1"/>
</dbReference>
<gene>
    <name evidence="6" type="ORF">SAMN05444141_106285</name>
</gene>
<evidence type="ECO:0000256" key="2">
    <source>
        <dbReference type="ARBA" id="ARBA00022723"/>
    </source>
</evidence>
<accession>A0A1I7CQQ4</accession>
<dbReference type="PROSITE" id="PS51891">
    <property type="entry name" value="CENP_V_GFA"/>
    <property type="match status" value="1"/>
</dbReference>
<reference evidence="7" key="1">
    <citation type="submission" date="2016-10" db="EMBL/GenBank/DDBJ databases">
        <authorList>
            <person name="Varghese N."/>
            <person name="Submissions S."/>
        </authorList>
    </citation>
    <scope>NUCLEOTIDE SEQUENCE [LARGE SCALE GENOMIC DNA]</scope>
    <source>
        <strain evidence="7">DSM 17465</strain>
    </source>
</reference>
<dbReference type="EMBL" id="FPBD01000006">
    <property type="protein sequence ID" value="SFU01659.1"/>
    <property type="molecule type" value="Genomic_DNA"/>
</dbReference>
<evidence type="ECO:0000313" key="7">
    <source>
        <dbReference type="Proteomes" id="UP000183371"/>
    </source>
</evidence>
<keyword evidence="2" id="KW-0479">Metal-binding</keyword>
<protein>
    <submittedName>
        <fullName evidence="6">Uncharacterized conserved protein</fullName>
    </submittedName>
</protein>
<evidence type="ECO:0000256" key="1">
    <source>
        <dbReference type="ARBA" id="ARBA00005495"/>
    </source>
</evidence>
<keyword evidence="7" id="KW-1185">Reference proteome</keyword>
<feature type="domain" description="CENP-V/GFA" evidence="5">
    <location>
        <begin position="13"/>
        <end position="132"/>
    </location>
</feature>
<evidence type="ECO:0000256" key="4">
    <source>
        <dbReference type="ARBA" id="ARBA00023239"/>
    </source>
</evidence>
<comment type="similarity">
    <text evidence="1">Belongs to the Gfa family.</text>
</comment>
<dbReference type="GO" id="GO:0046872">
    <property type="term" value="F:metal ion binding"/>
    <property type="evidence" value="ECO:0007669"/>
    <property type="project" value="UniProtKB-KW"/>
</dbReference>
<dbReference type="GO" id="GO:0016846">
    <property type="term" value="F:carbon-sulfur lyase activity"/>
    <property type="evidence" value="ECO:0007669"/>
    <property type="project" value="InterPro"/>
</dbReference>